<keyword evidence="3" id="KW-1185">Reference proteome</keyword>
<protein>
    <submittedName>
        <fullName evidence="2">Uncharacterized protein</fullName>
    </submittedName>
</protein>
<dbReference type="Proteomes" id="UP000011761">
    <property type="component" value="Unassembled WGS sequence"/>
</dbReference>
<dbReference type="AlphaFoldDB" id="M2N0T6"/>
<proteinExistence type="predicted"/>
<evidence type="ECO:0000313" key="2">
    <source>
        <dbReference type="EMBL" id="EMC97533.1"/>
    </source>
</evidence>
<feature type="compositionally biased region" description="Low complexity" evidence="1">
    <location>
        <begin position="49"/>
        <end position="62"/>
    </location>
</feature>
<feature type="region of interest" description="Disordered" evidence="1">
    <location>
        <begin position="47"/>
        <end position="95"/>
    </location>
</feature>
<evidence type="ECO:0000313" key="3">
    <source>
        <dbReference type="Proteomes" id="UP000011761"/>
    </source>
</evidence>
<dbReference type="RefSeq" id="XP_007675865.1">
    <property type="nucleotide sequence ID" value="XM_007677675.1"/>
</dbReference>
<dbReference type="EMBL" id="KB445554">
    <property type="protein sequence ID" value="EMC97533.1"/>
    <property type="molecule type" value="Genomic_DNA"/>
</dbReference>
<sequence length="208" mass="20214">MAAMGGRTPMQPGMMASTLNAGPHSKIGYTYAPNFVLVTDPASLPSVMAQRGGQSAGSASAGPGHEGPKPGSAGGLPAGMMGGGPAGLLGTPPGPMSGMIPGCPFGMGGGMPVHIDPRLAMMMAQNSLQDIVAMRQARRTADAMMGAGPGSMMGPGPMNPMTAAMMGGPMGGMGPSNPMRAAILANAMNAGMMAGLTGGAMMPGLVGG</sequence>
<gene>
    <name evidence="2" type="ORF">BAUCODRAFT_147600</name>
</gene>
<dbReference type="HOGENOM" id="CLU_1320662_0_0_1"/>
<dbReference type="GeneID" id="19108777"/>
<evidence type="ECO:0000256" key="1">
    <source>
        <dbReference type="SAM" id="MobiDB-lite"/>
    </source>
</evidence>
<dbReference type="KEGG" id="bcom:BAUCODRAFT_147600"/>
<accession>M2N0T6</accession>
<name>M2N0T6_BAUPA</name>
<reference evidence="2 3" key="1">
    <citation type="journal article" date="2012" name="PLoS Pathog.">
        <title>Diverse lifestyles and strategies of plant pathogenesis encoded in the genomes of eighteen Dothideomycetes fungi.</title>
        <authorList>
            <person name="Ohm R.A."/>
            <person name="Feau N."/>
            <person name="Henrissat B."/>
            <person name="Schoch C.L."/>
            <person name="Horwitz B.A."/>
            <person name="Barry K.W."/>
            <person name="Condon B.J."/>
            <person name="Copeland A.C."/>
            <person name="Dhillon B."/>
            <person name="Glaser F."/>
            <person name="Hesse C.N."/>
            <person name="Kosti I."/>
            <person name="LaButti K."/>
            <person name="Lindquist E.A."/>
            <person name="Lucas S."/>
            <person name="Salamov A.A."/>
            <person name="Bradshaw R.E."/>
            <person name="Ciuffetti L."/>
            <person name="Hamelin R.C."/>
            <person name="Kema G.H.J."/>
            <person name="Lawrence C."/>
            <person name="Scott J.A."/>
            <person name="Spatafora J.W."/>
            <person name="Turgeon B.G."/>
            <person name="de Wit P.J.G.M."/>
            <person name="Zhong S."/>
            <person name="Goodwin S.B."/>
            <person name="Grigoriev I.V."/>
        </authorList>
    </citation>
    <scope>NUCLEOTIDE SEQUENCE [LARGE SCALE GENOMIC DNA]</scope>
    <source>
        <strain evidence="2 3">UAMH 10762</strain>
    </source>
</reference>
<feature type="compositionally biased region" description="Gly residues" evidence="1">
    <location>
        <begin position="72"/>
        <end position="87"/>
    </location>
</feature>
<organism evidence="2 3">
    <name type="scientific">Baudoinia panamericana (strain UAMH 10762)</name>
    <name type="common">Angels' share fungus</name>
    <name type="synonym">Baudoinia compniacensis (strain UAMH 10762)</name>
    <dbReference type="NCBI Taxonomy" id="717646"/>
    <lineage>
        <taxon>Eukaryota</taxon>
        <taxon>Fungi</taxon>
        <taxon>Dikarya</taxon>
        <taxon>Ascomycota</taxon>
        <taxon>Pezizomycotina</taxon>
        <taxon>Dothideomycetes</taxon>
        <taxon>Dothideomycetidae</taxon>
        <taxon>Mycosphaerellales</taxon>
        <taxon>Teratosphaeriaceae</taxon>
        <taxon>Baudoinia</taxon>
    </lineage>
</organism>